<dbReference type="Pfam" id="PF08245">
    <property type="entry name" value="Mur_ligase_M"/>
    <property type="match status" value="1"/>
</dbReference>
<protein>
    <recommendedName>
        <fullName evidence="10 11">UDP-N-acetylmuramoyl-tripeptide--D-alanyl-D-alanine ligase</fullName>
        <ecNumber evidence="10 11">6.3.2.10</ecNumber>
    </recommendedName>
    <alternativeName>
        <fullName evidence="10">D-alanyl-D-alanine-adding enzyme</fullName>
    </alternativeName>
</protein>
<evidence type="ECO:0000256" key="4">
    <source>
        <dbReference type="ARBA" id="ARBA00022741"/>
    </source>
</evidence>
<dbReference type="HAMAP" id="MF_02019">
    <property type="entry name" value="MurF"/>
    <property type="match status" value="1"/>
</dbReference>
<keyword evidence="9 10" id="KW-0961">Cell wall biogenesis/degradation</keyword>
<dbReference type="EMBL" id="JAAFYZ010000203">
    <property type="protein sequence ID" value="MBS2552682.1"/>
    <property type="molecule type" value="Genomic_DNA"/>
</dbReference>
<keyword evidence="5 10" id="KW-0067">ATP-binding</keyword>
<comment type="function">
    <text evidence="10 11">Involved in cell wall formation. Catalyzes the final step in the synthesis of UDP-N-acetylmuramoyl-pentapeptide, the precursor of murein.</text>
</comment>
<dbReference type="SUPFAM" id="SSF53244">
    <property type="entry name" value="MurD-like peptide ligases, peptide-binding domain"/>
    <property type="match status" value="1"/>
</dbReference>
<dbReference type="PANTHER" id="PTHR43024">
    <property type="entry name" value="UDP-N-ACETYLMURAMOYL-TRIPEPTIDE--D-ALANYL-D-ALANINE LIGASE"/>
    <property type="match status" value="1"/>
</dbReference>
<evidence type="ECO:0000256" key="5">
    <source>
        <dbReference type="ARBA" id="ARBA00022840"/>
    </source>
</evidence>
<reference evidence="15 16" key="1">
    <citation type="submission" date="2020-02" db="EMBL/GenBank/DDBJ databases">
        <title>Acidophilic actinobacteria isolated from forest soil.</title>
        <authorList>
            <person name="Golinska P."/>
        </authorList>
    </citation>
    <scope>NUCLEOTIDE SEQUENCE [LARGE SCALE GENOMIC DNA]</scope>
    <source>
        <strain evidence="15 16">NL8</strain>
    </source>
</reference>
<keyword evidence="7 10" id="KW-0573">Peptidoglycan synthesis</keyword>
<dbReference type="InterPro" id="IPR035911">
    <property type="entry name" value="MurE/MurF_N"/>
</dbReference>
<evidence type="ECO:0000259" key="14">
    <source>
        <dbReference type="Pfam" id="PF08245"/>
    </source>
</evidence>
<dbReference type="InterPro" id="IPR013221">
    <property type="entry name" value="Mur_ligase_cen"/>
</dbReference>
<comment type="catalytic activity">
    <reaction evidence="10 11">
        <text>D-alanyl-D-alanine + UDP-N-acetyl-alpha-D-muramoyl-L-alanyl-gamma-D-glutamyl-meso-2,6-diaminopimelate + ATP = UDP-N-acetyl-alpha-D-muramoyl-L-alanyl-gamma-D-glutamyl-meso-2,6-diaminopimeloyl-D-alanyl-D-alanine + ADP + phosphate + H(+)</text>
        <dbReference type="Rhea" id="RHEA:28374"/>
        <dbReference type="ChEBI" id="CHEBI:15378"/>
        <dbReference type="ChEBI" id="CHEBI:30616"/>
        <dbReference type="ChEBI" id="CHEBI:43474"/>
        <dbReference type="ChEBI" id="CHEBI:57822"/>
        <dbReference type="ChEBI" id="CHEBI:61386"/>
        <dbReference type="ChEBI" id="CHEBI:83905"/>
        <dbReference type="ChEBI" id="CHEBI:456216"/>
        <dbReference type="EC" id="6.3.2.10"/>
    </reaction>
</comment>
<dbReference type="InterPro" id="IPR004101">
    <property type="entry name" value="Mur_ligase_C"/>
</dbReference>
<dbReference type="Pfam" id="PF01225">
    <property type="entry name" value="Mur_ligase"/>
    <property type="match status" value="1"/>
</dbReference>
<evidence type="ECO:0000256" key="9">
    <source>
        <dbReference type="ARBA" id="ARBA00023316"/>
    </source>
</evidence>
<dbReference type="InterPro" id="IPR005863">
    <property type="entry name" value="UDP-N-AcMur_synth"/>
</dbReference>
<evidence type="ECO:0000313" key="15">
    <source>
        <dbReference type="EMBL" id="MBS2552682.1"/>
    </source>
</evidence>
<evidence type="ECO:0000256" key="10">
    <source>
        <dbReference type="HAMAP-Rule" id="MF_02019"/>
    </source>
</evidence>
<dbReference type="RefSeq" id="WP_212018502.1">
    <property type="nucleotide sequence ID" value="NZ_JAAFYZ010000203.1"/>
</dbReference>
<feature type="domain" description="Mur ligase central" evidence="14">
    <location>
        <begin position="107"/>
        <end position="306"/>
    </location>
</feature>
<sequence>MRALSLAEIAEVVGGTLHEADPASVVNGPVALDSRAVVPGGLFAAFDGAQVDGHKFAEAAVAAGATAVLASRPVPVPAVLVADVRSALAQLAKHNLAGIDPLVIGLTGSFGKTTTKDLLATILEAQAPTIATAGSFNNELGLPLTVLRADESTRYLVLEMGAAQAGDLTYLTSIAPARVGVVLAVGNAHVETFVAGAGPEAAGEDPLSIVAAAKSELVAALPSAAAGGIAVLNTDDPRVAAMAPRTEADVVWFGRGPDAVITTVDERLLHGMSAFTLKTPDGSAPVQLSLLGAHQVSNALAAAATAWALGIGVEKIAAALSATGGPRSTSRLAVRTRDSDGVTVVDDAYNAFPESMEAALNATTALAADDSRRIVGVLGEMVAQGTDSAARHRRIGDLAAELGFAALVVVDGPDSEFYDGTGPVALVDAARAGAPDMVVHHVRDREEALVVARKLIRPADVVLVKGSHDLGLNALADALAAEG</sequence>
<dbReference type="Gene3D" id="3.40.1190.10">
    <property type="entry name" value="Mur-like, catalytic domain"/>
    <property type="match status" value="1"/>
</dbReference>
<dbReference type="SUPFAM" id="SSF63418">
    <property type="entry name" value="MurE/MurF N-terminal domain"/>
    <property type="match status" value="1"/>
</dbReference>
<dbReference type="InterPro" id="IPR051046">
    <property type="entry name" value="MurCDEF_CellWall_CoF430Synth"/>
</dbReference>
<evidence type="ECO:0000313" key="16">
    <source>
        <dbReference type="Proteomes" id="UP000730482"/>
    </source>
</evidence>
<evidence type="ECO:0000256" key="8">
    <source>
        <dbReference type="ARBA" id="ARBA00023306"/>
    </source>
</evidence>
<keyword evidence="6 10" id="KW-0133">Cell shape</keyword>
<dbReference type="PANTHER" id="PTHR43024:SF1">
    <property type="entry name" value="UDP-N-ACETYLMURAMOYL-TRIPEPTIDE--D-ALANYL-D-ALANINE LIGASE"/>
    <property type="match status" value="1"/>
</dbReference>
<evidence type="ECO:0000256" key="7">
    <source>
        <dbReference type="ARBA" id="ARBA00022984"/>
    </source>
</evidence>
<accession>A0ABS5L2X3</accession>
<keyword evidence="8 10" id="KW-0131">Cell cycle</keyword>
<dbReference type="Pfam" id="PF02875">
    <property type="entry name" value="Mur_ligase_C"/>
    <property type="match status" value="1"/>
</dbReference>
<proteinExistence type="inferred from homology"/>
<keyword evidence="1 10" id="KW-0963">Cytoplasm</keyword>
<evidence type="ECO:0000256" key="3">
    <source>
        <dbReference type="ARBA" id="ARBA00022618"/>
    </source>
</evidence>
<evidence type="ECO:0000256" key="1">
    <source>
        <dbReference type="ARBA" id="ARBA00022490"/>
    </source>
</evidence>
<gene>
    <name evidence="10" type="primary">murF</name>
    <name evidence="15" type="ORF">KGQ19_38085</name>
</gene>
<evidence type="ECO:0000259" key="13">
    <source>
        <dbReference type="Pfam" id="PF02875"/>
    </source>
</evidence>
<dbReference type="InterPro" id="IPR036565">
    <property type="entry name" value="Mur-like_cat_sf"/>
</dbReference>
<keyword evidence="3 10" id="KW-0132">Cell division</keyword>
<dbReference type="NCBIfam" id="TIGR01143">
    <property type="entry name" value="murF"/>
    <property type="match status" value="1"/>
</dbReference>
<feature type="domain" description="Mur ligase N-terminal catalytic" evidence="12">
    <location>
        <begin position="30"/>
        <end position="92"/>
    </location>
</feature>
<dbReference type="EC" id="6.3.2.10" evidence="10 11"/>
<keyword evidence="2 10" id="KW-0436">Ligase</keyword>
<dbReference type="InterPro" id="IPR036615">
    <property type="entry name" value="Mur_ligase_C_dom_sf"/>
</dbReference>
<comment type="pathway">
    <text evidence="10 11">Cell wall biogenesis; peptidoglycan biosynthesis.</text>
</comment>
<dbReference type="SUPFAM" id="SSF53623">
    <property type="entry name" value="MurD-like peptide ligases, catalytic domain"/>
    <property type="match status" value="1"/>
</dbReference>
<feature type="binding site" evidence="10">
    <location>
        <begin position="108"/>
        <end position="114"/>
    </location>
    <ligand>
        <name>ATP</name>
        <dbReference type="ChEBI" id="CHEBI:30616"/>
    </ligand>
</feature>
<feature type="domain" description="Mur ligase C-terminal" evidence="13">
    <location>
        <begin position="331"/>
        <end position="467"/>
    </location>
</feature>
<comment type="similarity">
    <text evidence="10">Belongs to the MurCDEF family. MurF subfamily.</text>
</comment>
<dbReference type="InterPro" id="IPR000713">
    <property type="entry name" value="Mur_ligase_N"/>
</dbReference>
<name>A0ABS5L2X3_9ACTN</name>
<keyword evidence="16" id="KW-1185">Reference proteome</keyword>
<keyword evidence="4 10" id="KW-0547">Nucleotide-binding</keyword>
<comment type="caution">
    <text evidence="15">The sequence shown here is derived from an EMBL/GenBank/DDBJ whole genome shotgun (WGS) entry which is preliminary data.</text>
</comment>
<evidence type="ECO:0000259" key="12">
    <source>
        <dbReference type="Pfam" id="PF01225"/>
    </source>
</evidence>
<dbReference type="Gene3D" id="3.40.1390.10">
    <property type="entry name" value="MurE/MurF, N-terminal domain"/>
    <property type="match status" value="1"/>
</dbReference>
<evidence type="ECO:0000256" key="6">
    <source>
        <dbReference type="ARBA" id="ARBA00022960"/>
    </source>
</evidence>
<evidence type="ECO:0000256" key="2">
    <source>
        <dbReference type="ARBA" id="ARBA00022598"/>
    </source>
</evidence>
<comment type="subcellular location">
    <subcellularLocation>
        <location evidence="10 11">Cytoplasm</location>
    </subcellularLocation>
</comment>
<evidence type="ECO:0000256" key="11">
    <source>
        <dbReference type="RuleBase" id="RU004136"/>
    </source>
</evidence>
<dbReference type="GO" id="GO:0016874">
    <property type="term" value="F:ligase activity"/>
    <property type="evidence" value="ECO:0007669"/>
    <property type="project" value="UniProtKB-KW"/>
</dbReference>
<dbReference type="Gene3D" id="3.90.190.20">
    <property type="entry name" value="Mur ligase, C-terminal domain"/>
    <property type="match status" value="1"/>
</dbReference>
<dbReference type="Proteomes" id="UP000730482">
    <property type="component" value="Unassembled WGS sequence"/>
</dbReference>
<organism evidence="15 16">
    <name type="scientific">Catenulispora pinistramenti</name>
    <dbReference type="NCBI Taxonomy" id="2705254"/>
    <lineage>
        <taxon>Bacteria</taxon>
        <taxon>Bacillati</taxon>
        <taxon>Actinomycetota</taxon>
        <taxon>Actinomycetes</taxon>
        <taxon>Catenulisporales</taxon>
        <taxon>Catenulisporaceae</taxon>
        <taxon>Catenulispora</taxon>
    </lineage>
</organism>